<evidence type="ECO:0000313" key="5">
    <source>
        <dbReference type="EMBL" id="SPD74162.1"/>
    </source>
</evidence>
<protein>
    <submittedName>
        <fullName evidence="5">Putative two component response regulator</fullName>
    </submittedName>
</protein>
<dbReference type="SUPFAM" id="SSF109604">
    <property type="entry name" value="HD-domain/PDEase-like"/>
    <property type="match status" value="1"/>
</dbReference>
<dbReference type="CDD" id="cd00077">
    <property type="entry name" value="HDc"/>
    <property type="match status" value="1"/>
</dbReference>
<dbReference type="PROSITE" id="PS51832">
    <property type="entry name" value="HD_GYP"/>
    <property type="match status" value="1"/>
</dbReference>
<feature type="domain" description="Response regulatory" evidence="3">
    <location>
        <begin position="4"/>
        <end position="122"/>
    </location>
</feature>
<evidence type="ECO:0000256" key="1">
    <source>
        <dbReference type="PROSITE-ProRule" id="PRU00169"/>
    </source>
</evidence>
<dbReference type="InterPro" id="IPR037522">
    <property type="entry name" value="HD_GYP_dom"/>
</dbReference>
<dbReference type="PANTHER" id="PTHR45228">
    <property type="entry name" value="CYCLIC DI-GMP PHOSPHODIESTERASE TM_0186-RELATED"/>
    <property type="match status" value="1"/>
</dbReference>
<proteinExistence type="predicted"/>
<dbReference type="Pfam" id="PF13487">
    <property type="entry name" value="HD_5"/>
    <property type="match status" value="1"/>
</dbReference>
<dbReference type="PANTHER" id="PTHR45228:SF1">
    <property type="entry name" value="CYCLIC DI-GMP PHOSPHODIESTERASE TM_0186"/>
    <property type="match status" value="1"/>
</dbReference>
<dbReference type="Pfam" id="PF00072">
    <property type="entry name" value="Response_reg"/>
    <property type="match status" value="1"/>
</dbReference>
<dbReference type="PROSITE" id="PS50110">
    <property type="entry name" value="RESPONSE_REGULATORY"/>
    <property type="match status" value="1"/>
</dbReference>
<feature type="coiled-coil region" evidence="2">
    <location>
        <begin position="124"/>
        <end position="155"/>
    </location>
</feature>
<dbReference type="AlphaFoldDB" id="A0A445MXR5"/>
<evidence type="ECO:0000259" key="3">
    <source>
        <dbReference type="PROSITE" id="PS50110"/>
    </source>
</evidence>
<organism evidence="5">
    <name type="scientific">uncultured Desulfobacterium sp</name>
    <dbReference type="NCBI Taxonomy" id="201089"/>
    <lineage>
        <taxon>Bacteria</taxon>
        <taxon>Pseudomonadati</taxon>
        <taxon>Thermodesulfobacteriota</taxon>
        <taxon>Desulfobacteria</taxon>
        <taxon>Desulfobacterales</taxon>
        <taxon>Desulfobacteriaceae</taxon>
        <taxon>Desulfobacterium</taxon>
        <taxon>environmental samples</taxon>
    </lineage>
</organism>
<reference evidence="5" key="1">
    <citation type="submission" date="2018-01" db="EMBL/GenBank/DDBJ databases">
        <authorList>
            <person name="Regsiter A."/>
            <person name="William W."/>
        </authorList>
    </citation>
    <scope>NUCLEOTIDE SEQUENCE</scope>
    <source>
        <strain evidence="5">TRIP AH-1</strain>
    </source>
</reference>
<dbReference type="InterPro" id="IPR052020">
    <property type="entry name" value="Cyclic_di-GMP/3'3'-cGAMP_PDE"/>
</dbReference>
<dbReference type="SMART" id="SM00471">
    <property type="entry name" value="HDc"/>
    <property type="match status" value="1"/>
</dbReference>
<keyword evidence="2" id="KW-0175">Coiled coil</keyword>
<evidence type="ECO:0000259" key="4">
    <source>
        <dbReference type="PROSITE" id="PS51832"/>
    </source>
</evidence>
<sequence length="399" mass="45272">MQSRILIVDDEPNILNSLTRSLHCMSKNWSVHYSLSVDEAKEMLKSAKFDLVISDISMPGKDGFDLLAHIRREEATKDIPVLMLSGLSDRGLKGKALDMGASDLLHKPFDREELIARINSMLRLKEYQDKISAQKVLLEQEVKERTKELERTRLELIWRLGKAAEYRDTDTGNHVVRVGYSSRALAQCLGMSEDFAEKIFLTSPMHDIGKIGIPDHILLKRGKLTDEEWEIMKQHCKIGANILEEDITKFQLSQDVGKALSSECFKKTSNPLIRMAAGIALSHHERWDGSGYPNKLAKEEIPLESRIVSIVDVYDSLCSARPYKPSYPEEKVLMIMEDEKGSHFDPEIFNFFSKSIDIFKGIQNKYSDNSQQSVMTSSSTSEMNFDIEPNDSVLSLCGF</sequence>
<name>A0A445MXR5_9BACT</name>
<dbReference type="EMBL" id="OJIN01000122">
    <property type="protein sequence ID" value="SPD74162.1"/>
    <property type="molecule type" value="Genomic_DNA"/>
</dbReference>
<feature type="modified residue" description="4-aspartylphosphate" evidence="1">
    <location>
        <position position="55"/>
    </location>
</feature>
<dbReference type="GO" id="GO:0000160">
    <property type="term" value="P:phosphorelay signal transduction system"/>
    <property type="evidence" value="ECO:0007669"/>
    <property type="project" value="InterPro"/>
</dbReference>
<dbReference type="Gene3D" id="3.40.50.2300">
    <property type="match status" value="1"/>
</dbReference>
<dbReference type="SUPFAM" id="SSF52172">
    <property type="entry name" value="CheY-like"/>
    <property type="match status" value="1"/>
</dbReference>
<dbReference type="Gene3D" id="1.10.3210.10">
    <property type="entry name" value="Hypothetical protein af1432"/>
    <property type="match status" value="1"/>
</dbReference>
<dbReference type="SMART" id="SM00448">
    <property type="entry name" value="REC"/>
    <property type="match status" value="1"/>
</dbReference>
<keyword evidence="1" id="KW-0597">Phosphoprotein</keyword>
<accession>A0A445MXR5</accession>
<gene>
    <name evidence="5" type="ORF">PITCH_A2080001</name>
</gene>
<dbReference type="InterPro" id="IPR001789">
    <property type="entry name" value="Sig_transdc_resp-reg_receiver"/>
</dbReference>
<dbReference type="InterPro" id="IPR011006">
    <property type="entry name" value="CheY-like_superfamily"/>
</dbReference>
<dbReference type="InterPro" id="IPR003607">
    <property type="entry name" value="HD/PDEase_dom"/>
</dbReference>
<feature type="domain" description="HD-GYP" evidence="4">
    <location>
        <begin position="149"/>
        <end position="368"/>
    </location>
</feature>
<evidence type="ECO:0000256" key="2">
    <source>
        <dbReference type="SAM" id="Coils"/>
    </source>
</evidence>